<reference evidence="1 2" key="1">
    <citation type="submission" date="2010-08" db="EMBL/GenBank/DDBJ databases">
        <title>The draft genome of Desulfovibrio fructosovorans JJ.</title>
        <authorList>
            <consortium name="US DOE Joint Genome Institute (JGI-PGF)"/>
            <person name="Lucas S."/>
            <person name="Copeland A."/>
            <person name="Lapidus A."/>
            <person name="Cheng J.-F."/>
            <person name="Bruce D."/>
            <person name="Goodwin L."/>
            <person name="Pitluck S."/>
            <person name="Land M.L."/>
            <person name="Hauser L."/>
            <person name="Chang Y.-J."/>
            <person name="Jeffries C."/>
            <person name="Wall J.D."/>
            <person name="Stahl D.A."/>
            <person name="Arkin A.P."/>
            <person name="Dehal P."/>
            <person name="Stolyar S.M."/>
            <person name="Hazen T.C."/>
            <person name="Woyke T.J."/>
        </authorList>
    </citation>
    <scope>NUCLEOTIDE SEQUENCE [LARGE SCALE GENOMIC DNA]</scope>
    <source>
        <strain evidence="1 2">JJ</strain>
    </source>
</reference>
<sequence>MNRRIGVIGIVIEEPKHVSEKVNAIISDHGHLVLGRMGIPKPEYQVGVMSLIIEGTTDEIGSLTGRLGNLPGVTVKSALTTKTLHKEQDHD</sequence>
<gene>
    <name evidence="1" type="ORF">DesfrDRAFT_1338</name>
</gene>
<dbReference type="STRING" id="596151.DesfrDRAFT_1338"/>
<dbReference type="AlphaFoldDB" id="E1JUN9"/>
<dbReference type="EMBL" id="AECZ01000007">
    <property type="protein sequence ID" value="EFL51803.1"/>
    <property type="molecule type" value="Genomic_DNA"/>
</dbReference>
<evidence type="ECO:0008006" key="3">
    <source>
        <dbReference type="Google" id="ProtNLM"/>
    </source>
</evidence>
<dbReference type="InterPro" id="IPR027271">
    <property type="entry name" value="Acetolactate_synth/TF_NikR_C"/>
</dbReference>
<dbReference type="Gene3D" id="3.30.70.1150">
    <property type="entry name" value="ACT-like. Chain A, domain 2"/>
    <property type="match status" value="1"/>
</dbReference>
<dbReference type="NCBIfam" id="TIGR03959">
    <property type="entry name" value="hyd_TM1266"/>
    <property type="match status" value="1"/>
</dbReference>
<keyword evidence="2" id="KW-1185">Reference proteome</keyword>
<dbReference type="Pfam" id="PF21699">
    <property type="entry name" value="TM1266-like"/>
    <property type="match status" value="1"/>
</dbReference>
<comment type="caution">
    <text evidence="1">The sequence shown here is derived from an EMBL/GenBank/DDBJ whole genome shotgun (WGS) entry which is preliminary data.</text>
</comment>
<accession>E1JUN9</accession>
<dbReference type="InterPro" id="IPR023860">
    <property type="entry name" value="FeFe-hyd_TM1266"/>
</dbReference>
<dbReference type="Proteomes" id="UP000006250">
    <property type="component" value="Unassembled WGS sequence"/>
</dbReference>
<evidence type="ECO:0000313" key="2">
    <source>
        <dbReference type="Proteomes" id="UP000006250"/>
    </source>
</evidence>
<dbReference type="SUPFAM" id="SSF55021">
    <property type="entry name" value="ACT-like"/>
    <property type="match status" value="1"/>
</dbReference>
<proteinExistence type="predicted"/>
<dbReference type="eggNOG" id="COG0864">
    <property type="taxonomic scope" value="Bacteria"/>
</dbReference>
<evidence type="ECO:0000313" key="1">
    <source>
        <dbReference type="EMBL" id="EFL51803.1"/>
    </source>
</evidence>
<dbReference type="OrthoDB" id="9796135at2"/>
<protein>
    <recommendedName>
        <fullName evidence="3">Iron-only hydrogenase system regulator</fullName>
    </recommendedName>
</protein>
<dbReference type="RefSeq" id="WP_005992320.1">
    <property type="nucleotide sequence ID" value="NZ_AECZ01000007.1"/>
</dbReference>
<organism evidence="1 2">
    <name type="scientific">Solidesulfovibrio fructosivorans JJ]</name>
    <dbReference type="NCBI Taxonomy" id="596151"/>
    <lineage>
        <taxon>Bacteria</taxon>
        <taxon>Pseudomonadati</taxon>
        <taxon>Thermodesulfobacteriota</taxon>
        <taxon>Desulfovibrionia</taxon>
        <taxon>Desulfovibrionales</taxon>
        <taxon>Desulfovibrionaceae</taxon>
        <taxon>Solidesulfovibrio</taxon>
    </lineage>
</organism>
<dbReference type="InterPro" id="IPR045865">
    <property type="entry name" value="ACT-like_dom_sf"/>
</dbReference>
<name>E1JUN9_SOLFR</name>